<gene>
    <name evidence="3" type="ORF">MVEN_00477700</name>
</gene>
<keyword evidence="2" id="KW-1133">Transmembrane helix</keyword>
<feature type="region of interest" description="Disordered" evidence="1">
    <location>
        <begin position="298"/>
        <end position="318"/>
    </location>
</feature>
<dbReference type="AlphaFoldDB" id="A0A8H6YRR7"/>
<proteinExistence type="predicted"/>
<organism evidence="3 4">
    <name type="scientific">Mycena venus</name>
    <dbReference type="NCBI Taxonomy" id="2733690"/>
    <lineage>
        <taxon>Eukaryota</taxon>
        <taxon>Fungi</taxon>
        <taxon>Dikarya</taxon>
        <taxon>Basidiomycota</taxon>
        <taxon>Agaricomycotina</taxon>
        <taxon>Agaricomycetes</taxon>
        <taxon>Agaricomycetidae</taxon>
        <taxon>Agaricales</taxon>
        <taxon>Marasmiineae</taxon>
        <taxon>Mycenaceae</taxon>
        <taxon>Mycena</taxon>
    </lineage>
</organism>
<reference evidence="3" key="1">
    <citation type="submission" date="2020-05" db="EMBL/GenBank/DDBJ databases">
        <title>Mycena genomes resolve the evolution of fungal bioluminescence.</title>
        <authorList>
            <person name="Tsai I.J."/>
        </authorList>
    </citation>
    <scope>NUCLEOTIDE SEQUENCE</scope>
    <source>
        <strain evidence="3">CCC161011</strain>
    </source>
</reference>
<protein>
    <submittedName>
        <fullName evidence="3">Uncharacterized protein</fullName>
    </submittedName>
</protein>
<evidence type="ECO:0000256" key="2">
    <source>
        <dbReference type="SAM" id="Phobius"/>
    </source>
</evidence>
<keyword evidence="2" id="KW-0812">Transmembrane</keyword>
<feature type="region of interest" description="Disordered" evidence="1">
    <location>
        <begin position="357"/>
        <end position="381"/>
    </location>
</feature>
<keyword evidence="4" id="KW-1185">Reference proteome</keyword>
<comment type="caution">
    <text evidence="3">The sequence shown here is derived from an EMBL/GenBank/DDBJ whole genome shotgun (WGS) entry which is preliminary data.</text>
</comment>
<feature type="compositionally biased region" description="Low complexity" evidence="1">
    <location>
        <begin position="298"/>
        <end position="310"/>
    </location>
</feature>
<evidence type="ECO:0000256" key="1">
    <source>
        <dbReference type="SAM" id="MobiDB-lite"/>
    </source>
</evidence>
<keyword evidence="2" id="KW-0472">Membrane</keyword>
<evidence type="ECO:0000313" key="3">
    <source>
        <dbReference type="EMBL" id="KAF7366018.1"/>
    </source>
</evidence>
<dbReference type="Proteomes" id="UP000620124">
    <property type="component" value="Unassembled WGS sequence"/>
</dbReference>
<feature type="transmembrane region" description="Helical" evidence="2">
    <location>
        <begin position="330"/>
        <end position="352"/>
    </location>
</feature>
<dbReference type="OrthoDB" id="3265734at2759"/>
<sequence>MSGVFVIVDDQDPNIRYSTGWNPTPAENEFQYAGTMTGPAGRGSVGSTATYEFEGISISVFGLTRNDSTKPTMTLEFAIDGTFHNSTTVQPGQFELFHLKFFESPTLADGRHTLDITIGSINTTDVLLDYLIYEASQNSTLEGSAQILVLNTSPQLAYSQGWSPGITGLRDGLTEQAISLNNSVEGAADLGATVSLNFTGSGFEVRGMLVKEFPSAAAAYSLDGGPWLDVQMPTNGSSYVNAQSNFEFIGQRFNSAEAHSLVITPLIPGAFFLDFITVQAPTAFFPLKANVAPPPSLTSSVSTSPTFTQPLSPTASGSGTLTPHGLHPGAIAGICISIVASLCVGALTVFLLRRQRRRRVSTDQPSPSRSMNDAAASMGTTTRTGVLSRGVTPFVVYRDDEPAVSTGNGQPESPVVSTNLGRVHKGQWRAEPMVQVEDSEVAMTAPPAYTNRSGSIL</sequence>
<feature type="compositionally biased region" description="Polar residues" evidence="1">
    <location>
        <begin position="362"/>
        <end position="371"/>
    </location>
</feature>
<evidence type="ECO:0000313" key="4">
    <source>
        <dbReference type="Proteomes" id="UP000620124"/>
    </source>
</evidence>
<dbReference type="EMBL" id="JACAZI010000003">
    <property type="protein sequence ID" value="KAF7366018.1"/>
    <property type="molecule type" value="Genomic_DNA"/>
</dbReference>
<accession>A0A8H6YRR7</accession>
<name>A0A8H6YRR7_9AGAR</name>
<dbReference type="Gene3D" id="2.60.120.260">
    <property type="entry name" value="Galactose-binding domain-like"/>
    <property type="match status" value="1"/>
</dbReference>